<gene>
    <name evidence="6" type="ORF">RchiOBHm_Chr7g0243791</name>
</gene>
<dbReference type="InterPro" id="IPR058980">
    <property type="entry name" value="Glyco_transf_N"/>
</dbReference>
<dbReference type="Proteomes" id="UP000238479">
    <property type="component" value="Chromosome 7"/>
</dbReference>
<reference evidence="6 7" key="1">
    <citation type="journal article" date="2018" name="Nat. Genet.">
        <title>The Rosa genome provides new insights in the design of modern roses.</title>
        <authorList>
            <person name="Bendahmane M."/>
        </authorList>
    </citation>
    <scope>NUCLEOTIDE SEQUENCE [LARGE SCALE GENOMIC DNA]</scope>
    <source>
        <strain evidence="7">cv. Old Blush</strain>
    </source>
</reference>
<dbReference type="SUPFAM" id="SSF53756">
    <property type="entry name" value="UDP-Glycosyltransferase/glycogen phosphorylase"/>
    <property type="match status" value="1"/>
</dbReference>
<dbReference type="PANTHER" id="PTHR11926:SF774">
    <property type="entry name" value="UDP-GLYCOSYLTRANSFERASE 85A1-RELATED"/>
    <property type="match status" value="1"/>
</dbReference>
<dbReference type="Gramene" id="PRQ21850">
    <property type="protein sequence ID" value="PRQ21850"/>
    <property type="gene ID" value="RchiOBHm_Chr7g0243791"/>
</dbReference>
<proteinExistence type="inferred from homology"/>
<comment type="similarity">
    <text evidence="1 3">Belongs to the UDP-glycosyltransferase family.</text>
</comment>
<evidence type="ECO:0000256" key="3">
    <source>
        <dbReference type="RuleBase" id="RU003718"/>
    </source>
</evidence>
<evidence type="ECO:0000313" key="7">
    <source>
        <dbReference type="Proteomes" id="UP000238479"/>
    </source>
</evidence>
<keyword evidence="7" id="KW-1185">Reference proteome</keyword>
<dbReference type="CDD" id="cd03784">
    <property type="entry name" value="GT1_Gtf-like"/>
    <property type="match status" value="1"/>
</dbReference>
<dbReference type="OMA" id="DVPPLCR"/>
<dbReference type="Gene3D" id="3.40.50.2000">
    <property type="entry name" value="Glycogen Phosphorylase B"/>
    <property type="match status" value="2"/>
</dbReference>
<keyword evidence="2 3" id="KW-0808">Transferase</keyword>
<name>A0A2P6PIV8_ROSCH</name>
<dbReference type="EC" id="2.4.1.-" evidence="4"/>
<dbReference type="FunFam" id="3.40.50.2000:FF:000027">
    <property type="entry name" value="Glycosyltransferase"/>
    <property type="match status" value="1"/>
</dbReference>
<evidence type="ECO:0000313" key="6">
    <source>
        <dbReference type="EMBL" id="PRQ21850.1"/>
    </source>
</evidence>
<dbReference type="EMBL" id="PDCK01000045">
    <property type="protein sequence ID" value="PRQ21850.1"/>
    <property type="molecule type" value="Genomic_DNA"/>
</dbReference>
<dbReference type="AlphaFoldDB" id="A0A2P6PIV8"/>
<comment type="caution">
    <text evidence="6">The sequence shown here is derived from an EMBL/GenBank/DDBJ whole genome shotgun (WGS) entry which is preliminary data.</text>
</comment>
<dbReference type="Pfam" id="PF00201">
    <property type="entry name" value="UDPGT"/>
    <property type="match status" value="1"/>
</dbReference>
<accession>A0A2P6PIV8</accession>
<dbReference type="PROSITE" id="PS00375">
    <property type="entry name" value="UDPGT"/>
    <property type="match status" value="1"/>
</dbReference>
<dbReference type="Pfam" id="PF26168">
    <property type="entry name" value="Glyco_transf_N"/>
    <property type="match status" value="1"/>
</dbReference>
<evidence type="ECO:0000256" key="2">
    <source>
        <dbReference type="ARBA" id="ARBA00022679"/>
    </source>
</evidence>
<organism evidence="6 7">
    <name type="scientific">Rosa chinensis</name>
    <name type="common">China rose</name>
    <dbReference type="NCBI Taxonomy" id="74649"/>
    <lineage>
        <taxon>Eukaryota</taxon>
        <taxon>Viridiplantae</taxon>
        <taxon>Streptophyta</taxon>
        <taxon>Embryophyta</taxon>
        <taxon>Tracheophyta</taxon>
        <taxon>Spermatophyta</taxon>
        <taxon>Magnoliopsida</taxon>
        <taxon>eudicotyledons</taxon>
        <taxon>Gunneridae</taxon>
        <taxon>Pentapetalae</taxon>
        <taxon>rosids</taxon>
        <taxon>fabids</taxon>
        <taxon>Rosales</taxon>
        <taxon>Rosaceae</taxon>
        <taxon>Rosoideae</taxon>
        <taxon>Rosoideae incertae sedis</taxon>
        <taxon>Rosa</taxon>
    </lineage>
</organism>
<evidence type="ECO:0000256" key="1">
    <source>
        <dbReference type="ARBA" id="ARBA00009995"/>
    </source>
</evidence>
<protein>
    <recommendedName>
        <fullName evidence="4">Glycosyltransferase</fullName>
        <ecNumber evidence="4">2.4.1.-</ecNumber>
    </recommendedName>
</protein>
<sequence>MAHSVSHTILYEYNLRERERMGSKASEKPHAVCIPYPAQGHINPMLKLAKLLHYKGFHITFVNTVYNHERLLKSRGAKSLDGLPSFRFKTIPDGLPLTDANATQHIPSLCYSTSKNCLAPFRSLLSVLNSSPNSPPVTCIVADGGMTFTLDAAQELGLPEVLLKTHSACGFLCYLHYAHLIEKGLTPLKDATYLTNGYLDTVIDWIPGIRSIRLRDIPTFIRTTDPDDIMLKYLAVEMERAQRASAIVINTFDALEHDVLEELSRLLPPVYSIGSLHLQLNQIPADNDLKSIGSNLWSEEPECLEWLDSKAPNSVIYVNFGSITVMKDEQLIEFAWGLANSNITFLWVIRPDLVAGKLAVLPPEFVEETKGRSMLASWCSQEQVLNHPAVGGFLTHSGWNSTIESVCAGVPMICWPFFADQQTNCRFCCKEWGIGMEIDGDVKRNYIEGLARKLMEGKEGKEMRKKAMEWKKLAEEAITAPNGSSFLNLDELVNQKLLSPKN</sequence>
<dbReference type="GO" id="GO:0080044">
    <property type="term" value="F:quercetin 7-O-glucosyltransferase activity"/>
    <property type="evidence" value="ECO:0007669"/>
    <property type="project" value="TreeGrafter"/>
</dbReference>
<feature type="domain" description="Glycosyltransferase N-terminal" evidence="5">
    <location>
        <begin position="32"/>
        <end position="128"/>
    </location>
</feature>
<evidence type="ECO:0000256" key="4">
    <source>
        <dbReference type="RuleBase" id="RU362057"/>
    </source>
</evidence>
<keyword evidence="3 6" id="KW-0328">Glycosyltransferase</keyword>
<dbReference type="PANTHER" id="PTHR11926">
    <property type="entry name" value="GLUCOSYL/GLUCURONOSYL TRANSFERASES"/>
    <property type="match status" value="1"/>
</dbReference>
<dbReference type="InterPro" id="IPR002213">
    <property type="entry name" value="UDP_glucos_trans"/>
</dbReference>
<evidence type="ECO:0000259" key="5">
    <source>
        <dbReference type="Pfam" id="PF26168"/>
    </source>
</evidence>
<dbReference type="FunFam" id="3.40.50.2000:FF:000055">
    <property type="entry name" value="Glycosyltransferase"/>
    <property type="match status" value="1"/>
</dbReference>
<dbReference type="GO" id="GO:0080043">
    <property type="term" value="F:quercetin 3-O-glucosyltransferase activity"/>
    <property type="evidence" value="ECO:0007669"/>
    <property type="project" value="TreeGrafter"/>
</dbReference>
<dbReference type="InterPro" id="IPR035595">
    <property type="entry name" value="UDP_glycos_trans_CS"/>
</dbReference>